<gene>
    <name evidence="1" type="ordered locus">PAJ_1876</name>
</gene>
<dbReference type="PATRIC" id="fig|932677.3.peg.2184"/>
<evidence type="ECO:0000313" key="1">
    <source>
        <dbReference type="EMBL" id="BAK11956.1"/>
    </source>
</evidence>
<accession>A0A0H3KXP6</accession>
<dbReference type="Pfam" id="PF11199">
    <property type="entry name" value="DUF2891"/>
    <property type="match status" value="1"/>
</dbReference>
<evidence type="ECO:0008006" key="3">
    <source>
        <dbReference type="Google" id="ProtNLM"/>
    </source>
</evidence>
<name>A0A0H3KXP6_PANAA</name>
<dbReference type="HOGENOM" id="CLU_042917_0_0_6"/>
<evidence type="ECO:0000313" key="2">
    <source>
        <dbReference type="Proteomes" id="UP000006690"/>
    </source>
</evidence>
<protein>
    <recommendedName>
        <fullName evidence="3">DUF2891 domain-containing protein</fullName>
    </recommendedName>
</protein>
<dbReference type="InterPro" id="IPR021365">
    <property type="entry name" value="DUF2891"/>
</dbReference>
<proteinExistence type="predicted"/>
<dbReference type="EMBL" id="AP012032">
    <property type="protein sequence ID" value="BAK11956.1"/>
    <property type="molecule type" value="Genomic_DNA"/>
</dbReference>
<dbReference type="AlphaFoldDB" id="A0A0H3KXP6"/>
<dbReference type="eggNOG" id="ENOG502Z7RS">
    <property type="taxonomic scope" value="Bacteria"/>
</dbReference>
<dbReference type="Proteomes" id="UP000006690">
    <property type="component" value="Chromosome"/>
</dbReference>
<organism evidence="1 2">
    <name type="scientific">Pantoea ananatis (strain AJ13355)</name>
    <dbReference type="NCBI Taxonomy" id="932677"/>
    <lineage>
        <taxon>Bacteria</taxon>
        <taxon>Pseudomonadati</taxon>
        <taxon>Pseudomonadota</taxon>
        <taxon>Gammaproteobacteria</taxon>
        <taxon>Enterobacterales</taxon>
        <taxon>Erwiniaceae</taxon>
        <taxon>Pantoea</taxon>
    </lineage>
</organism>
<dbReference type="KEGG" id="paj:PAJ_1876"/>
<sequence length="344" mass="38951">MMMKLTPSWTDAFARMPLTYLRQEYPSHLVHLMLDDSDALSPRVLHPVFYGCYDWHSAVHGYWLLLRALSLYPTLSCRDEIITVFHAHFTEENIAQERAYFTVPFRTAFERPYGYAWLLGLSGELKKSALPQAAQWYQRLEPLTQDIRSRFIDYFSKLTYAIRVGTHTNSAFALMLALDYARTLEDSLLENVIVNVAERFYREDTDYPAHYEPGGDEYLSGALTEAMLMSKVTVNFANWFDAFLPDIASKTALMQPAEVSDRTDPTITHLDGLNLSRAWCFRHLAVALPNAHPAVSLLQAAAERHLTASLPHVVGSHYSGGHWLASFALLALASPVDGQAHHQT</sequence>
<reference evidence="2" key="1">
    <citation type="journal article" date="2012" name="Appl. Microbiol. Biotechnol.">
        <title>The complete genome sequence of Pantoea ananatis AJ13355, an organism with great biotechnological potential.</title>
        <authorList>
            <person name="Hara Y."/>
            <person name="Kadotani N."/>
            <person name="Izui H."/>
            <person name="Katashkina J.I."/>
            <person name="Kuvaeva T.M."/>
            <person name="Andreeva I.G."/>
            <person name="Golubeva L.I."/>
            <person name="Malko D.B."/>
            <person name="Makeev V.J."/>
            <person name="Mashko S.V."/>
            <person name="Kozlov Y.I."/>
        </authorList>
    </citation>
    <scope>NUCLEOTIDE SEQUENCE [LARGE SCALE GENOMIC DNA]</scope>
    <source>
        <strain evidence="2">AJ13355</strain>
    </source>
</reference>